<dbReference type="CDD" id="cd20301">
    <property type="entry name" value="cupin_ChrR"/>
    <property type="match status" value="1"/>
</dbReference>
<name>A0A1U7JLF2_9HYPH</name>
<protein>
    <submittedName>
        <fullName evidence="2">Transcriptional regulator</fullName>
    </submittedName>
</protein>
<gene>
    <name evidence="2" type="ORF">A3843_04475</name>
</gene>
<dbReference type="RefSeq" id="WP_028479931.1">
    <property type="nucleotide sequence ID" value="NZ_LVVZ01000005.1"/>
</dbReference>
<dbReference type="NCBIfam" id="TIGR02451">
    <property type="entry name" value="anti_sig_ChrR"/>
    <property type="match status" value="1"/>
</dbReference>
<dbReference type="SUPFAM" id="SSF51182">
    <property type="entry name" value="RmlC-like cupins"/>
    <property type="match status" value="1"/>
</dbReference>
<sequence>MINHHISDEMLMSYAAGALSEGASLFVASHIHMCKKCAQRVFTAEAVGGALVDDLDGVPMTSCGFDDLMARIESEEQVSASQNDILVEPELNHIPEPLQLLLGKDYKDLPWKSVAPGVKQFILPVGGNRGEKTRLLKLSPGFVTPEHSHKGYELTMVLQGSFSDESGRYKLGDVQEADGEIDHQPIADTDEDCICLVYTDAPLEFKGVLNRMLQPFFGI</sequence>
<dbReference type="InterPro" id="IPR014710">
    <property type="entry name" value="RmlC-like_jellyroll"/>
</dbReference>
<keyword evidence="3" id="KW-1185">Reference proteome</keyword>
<evidence type="ECO:0000313" key="2">
    <source>
        <dbReference type="EMBL" id="OKL45570.1"/>
    </source>
</evidence>
<feature type="domain" description="ChrR-like cupin" evidence="1">
    <location>
        <begin position="105"/>
        <end position="199"/>
    </location>
</feature>
<accession>A0A1U7JLF2</accession>
<dbReference type="InterPro" id="IPR011051">
    <property type="entry name" value="RmlC_Cupin_sf"/>
</dbReference>
<comment type="caution">
    <text evidence="2">The sequence shown here is derived from an EMBL/GenBank/DDBJ whole genome shotgun (WGS) entry which is preliminary data.</text>
</comment>
<dbReference type="InterPro" id="IPR041916">
    <property type="entry name" value="Anti_sigma_zinc_sf"/>
</dbReference>
<dbReference type="Gene3D" id="2.60.120.10">
    <property type="entry name" value="Jelly Rolls"/>
    <property type="match status" value="1"/>
</dbReference>
<dbReference type="EMBL" id="LVVZ01000005">
    <property type="protein sequence ID" value="OKL45570.1"/>
    <property type="molecule type" value="Genomic_DNA"/>
</dbReference>
<evidence type="ECO:0000259" key="1">
    <source>
        <dbReference type="Pfam" id="PF12973"/>
    </source>
</evidence>
<proteinExistence type="predicted"/>
<evidence type="ECO:0000313" key="3">
    <source>
        <dbReference type="Proteomes" id="UP000185783"/>
    </source>
</evidence>
<dbReference type="Pfam" id="PF12973">
    <property type="entry name" value="Cupin_7"/>
    <property type="match status" value="1"/>
</dbReference>
<dbReference type="InterPro" id="IPR012807">
    <property type="entry name" value="Anti-sigma_ChrR"/>
</dbReference>
<reference evidence="2 3" key="1">
    <citation type="submission" date="2016-03" db="EMBL/GenBank/DDBJ databases">
        <title>Genome sequence of Nesiotobacter sp. nov., a moderately halophilic alphaproteobacterium isolated from the Yellow Sea, China.</title>
        <authorList>
            <person name="Zhang G."/>
            <person name="Zhang R."/>
        </authorList>
    </citation>
    <scope>NUCLEOTIDE SEQUENCE [LARGE SCALE GENOMIC DNA]</scope>
    <source>
        <strain evidence="2 3">WB1-6</strain>
    </source>
</reference>
<dbReference type="Gene3D" id="1.10.10.1320">
    <property type="entry name" value="Anti-sigma factor, zinc-finger domain"/>
    <property type="match status" value="1"/>
</dbReference>
<organism evidence="2 3">
    <name type="scientific">Pseudovibrio exalbescens</name>
    <dbReference type="NCBI Taxonomy" id="197461"/>
    <lineage>
        <taxon>Bacteria</taxon>
        <taxon>Pseudomonadati</taxon>
        <taxon>Pseudomonadota</taxon>
        <taxon>Alphaproteobacteria</taxon>
        <taxon>Hyphomicrobiales</taxon>
        <taxon>Stappiaceae</taxon>
        <taxon>Pseudovibrio</taxon>
    </lineage>
</organism>
<dbReference type="InterPro" id="IPR025979">
    <property type="entry name" value="ChrR-like_cupin_dom"/>
</dbReference>
<dbReference type="STRING" id="197461.A3843_04475"/>
<dbReference type="AlphaFoldDB" id="A0A1U7JLF2"/>
<dbReference type="Proteomes" id="UP000185783">
    <property type="component" value="Unassembled WGS sequence"/>
</dbReference>